<keyword evidence="4" id="KW-0804">Transcription</keyword>
<dbReference type="Gene3D" id="1.10.10.10">
    <property type="entry name" value="Winged helix-like DNA-binding domain superfamily/Winged helix DNA-binding domain"/>
    <property type="match status" value="1"/>
</dbReference>
<name>A0ABY9M3N6_9BURK</name>
<dbReference type="PANTHER" id="PTHR30537:SF3">
    <property type="entry name" value="TRANSCRIPTIONAL REGULATORY PROTEIN"/>
    <property type="match status" value="1"/>
</dbReference>
<evidence type="ECO:0000313" key="7">
    <source>
        <dbReference type="Proteomes" id="UP001234798"/>
    </source>
</evidence>
<dbReference type="InterPro" id="IPR005119">
    <property type="entry name" value="LysR_subst-bd"/>
</dbReference>
<accession>A0ABY9M3N6</accession>
<keyword evidence="2" id="KW-0805">Transcription regulation</keyword>
<keyword evidence="7" id="KW-1185">Reference proteome</keyword>
<feature type="domain" description="HTH lysR-type" evidence="5">
    <location>
        <begin position="9"/>
        <end position="66"/>
    </location>
</feature>
<gene>
    <name evidence="6" type="ORF">RAS12_04380</name>
</gene>
<dbReference type="Gene3D" id="3.40.190.290">
    <property type="match status" value="1"/>
</dbReference>
<dbReference type="Pfam" id="PF00126">
    <property type="entry name" value="HTH_1"/>
    <property type="match status" value="1"/>
</dbReference>
<dbReference type="RefSeq" id="WP_306945497.1">
    <property type="nucleotide sequence ID" value="NZ_CP132976.1"/>
</dbReference>
<dbReference type="Proteomes" id="UP001234798">
    <property type="component" value="Chromosome"/>
</dbReference>
<keyword evidence="3" id="KW-0238">DNA-binding</keyword>
<dbReference type="PANTHER" id="PTHR30537">
    <property type="entry name" value="HTH-TYPE TRANSCRIPTIONAL REGULATOR"/>
    <property type="match status" value="1"/>
</dbReference>
<dbReference type="Pfam" id="PF03466">
    <property type="entry name" value="LysR_substrate"/>
    <property type="match status" value="1"/>
</dbReference>
<evidence type="ECO:0000259" key="5">
    <source>
        <dbReference type="PROSITE" id="PS50931"/>
    </source>
</evidence>
<dbReference type="InterPro" id="IPR058163">
    <property type="entry name" value="LysR-type_TF_proteobact-type"/>
</dbReference>
<dbReference type="SUPFAM" id="SSF46785">
    <property type="entry name" value="Winged helix' DNA-binding domain"/>
    <property type="match status" value="1"/>
</dbReference>
<evidence type="ECO:0000256" key="4">
    <source>
        <dbReference type="ARBA" id="ARBA00023163"/>
    </source>
</evidence>
<dbReference type="SUPFAM" id="SSF53850">
    <property type="entry name" value="Periplasmic binding protein-like II"/>
    <property type="match status" value="1"/>
</dbReference>
<dbReference type="InterPro" id="IPR036388">
    <property type="entry name" value="WH-like_DNA-bd_sf"/>
</dbReference>
<evidence type="ECO:0000313" key="6">
    <source>
        <dbReference type="EMBL" id="WMD21621.1"/>
    </source>
</evidence>
<organism evidence="6 7">
    <name type="scientific">Achromobacter seleniivolatilans</name>
    <dbReference type="NCBI Taxonomy" id="3047478"/>
    <lineage>
        <taxon>Bacteria</taxon>
        <taxon>Pseudomonadati</taxon>
        <taxon>Pseudomonadota</taxon>
        <taxon>Betaproteobacteria</taxon>
        <taxon>Burkholderiales</taxon>
        <taxon>Alcaligenaceae</taxon>
        <taxon>Achromobacter</taxon>
    </lineage>
</organism>
<evidence type="ECO:0000256" key="1">
    <source>
        <dbReference type="ARBA" id="ARBA00009437"/>
    </source>
</evidence>
<dbReference type="InterPro" id="IPR000847">
    <property type="entry name" value="LysR_HTH_N"/>
</dbReference>
<protein>
    <submittedName>
        <fullName evidence="6">LysR family transcriptional regulator</fullName>
    </submittedName>
</protein>
<dbReference type="InterPro" id="IPR036390">
    <property type="entry name" value="WH_DNA-bd_sf"/>
</dbReference>
<reference evidence="6 7" key="1">
    <citation type="submission" date="2023-08" db="EMBL/GenBank/DDBJ databases">
        <title>Achromobacter seleniivolatilans sp. nov., isolated from seleniferous soil.</title>
        <authorList>
            <person name="Zhang S."/>
            <person name="Li K."/>
            <person name="Peng J."/>
            <person name="Zhao Q."/>
            <person name="Wang H."/>
            <person name="Guo Y."/>
        </authorList>
    </citation>
    <scope>NUCLEOTIDE SEQUENCE [LARGE SCALE GENOMIC DNA]</scope>
    <source>
        <strain evidence="6 7">R39</strain>
    </source>
</reference>
<evidence type="ECO:0000256" key="3">
    <source>
        <dbReference type="ARBA" id="ARBA00023125"/>
    </source>
</evidence>
<comment type="similarity">
    <text evidence="1">Belongs to the LysR transcriptional regulatory family.</text>
</comment>
<sequence length="296" mass="32386">MAEKKRTEPDWQDIRVFLALARYGSLSAAARALATNHSTISRRLQSLEATLGEKLVERRPEGYVLTPAGTQAMAAASDMEAAVHTLGRGSADGAPRGLVRVNAPPALSQGFLVDRLAKLPLQHPGIDIDLAMDLRSVSLERHVTDIAIRLSRPQDGDFIAKPLGHMAFGFYGVPALCKRIEGGAEPVFVGFDEANAYLPEAAWLSRQFPKARMTFRANNHVAQATAVRTGVGIALLPHYVGRTTPGLVRCELEQAPPPPREIVLLTRRQDRKDLPIRAVVEYLVQVFESERALFDA</sequence>
<dbReference type="PROSITE" id="PS50931">
    <property type="entry name" value="HTH_LYSR"/>
    <property type="match status" value="1"/>
</dbReference>
<evidence type="ECO:0000256" key="2">
    <source>
        <dbReference type="ARBA" id="ARBA00023015"/>
    </source>
</evidence>
<proteinExistence type="inferred from homology"/>
<dbReference type="EMBL" id="CP132976">
    <property type="protein sequence ID" value="WMD21621.1"/>
    <property type="molecule type" value="Genomic_DNA"/>
</dbReference>